<evidence type="ECO:0000256" key="2">
    <source>
        <dbReference type="ARBA" id="ARBA00011152"/>
    </source>
</evidence>
<keyword evidence="5 10" id="KW-0315">Glutamine amidotransferase</keyword>
<feature type="active site" description="Nucleophile" evidence="10 11">
    <location>
        <position position="80"/>
    </location>
</feature>
<dbReference type="HAMAP" id="MF_00278">
    <property type="entry name" value="HisH"/>
    <property type="match status" value="1"/>
</dbReference>
<dbReference type="RefSeq" id="WP_177719202.1">
    <property type="nucleotide sequence ID" value="NZ_JACRSQ010000001.1"/>
</dbReference>
<evidence type="ECO:0000256" key="3">
    <source>
        <dbReference type="ARBA" id="ARBA00022605"/>
    </source>
</evidence>
<feature type="active site" evidence="10 11">
    <location>
        <position position="181"/>
    </location>
</feature>
<keyword evidence="14" id="KW-1185">Reference proteome</keyword>
<evidence type="ECO:0000256" key="5">
    <source>
        <dbReference type="ARBA" id="ARBA00022962"/>
    </source>
</evidence>
<name>A0A926DPC9_9FIRM</name>
<comment type="caution">
    <text evidence="13">The sequence shown here is derived from an EMBL/GenBank/DDBJ whole genome shotgun (WGS) entry which is preliminary data.</text>
</comment>
<evidence type="ECO:0000256" key="4">
    <source>
        <dbReference type="ARBA" id="ARBA00022801"/>
    </source>
</evidence>
<evidence type="ECO:0000256" key="11">
    <source>
        <dbReference type="PIRSR" id="PIRSR000495-1"/>
    </source>
</evidence>
<keyword evidence="10" id="KW-0963">Cytoplasm</keyword>
<keyword evidence="6 10" id="KW-0368">Histidine biosynthesis</keyword>
<evidence type="ECO:0000256" key="8">
    <source>
        <dbReference type="ARBA" id="ARBA00047838"/>
    </source>
</evidence>
<dbReference type="InterPro" id="IPR029062">
    <property type="entry name" value="Class_I_gatase-like"/>
</dbReference>
<dbReference type="EMBL" id="JACRSQ010000001">
    <property type="protein sequence ID" value="MBC8542056.1"/>
    <property type="molecule type" value="Genomic_DNA"/>
</dbReference>
<organism evidence="13 14">
    <name type="scientific">Bianquea renquensis</name>
    <dbReference type="NCBI Taxonomy" id="2763661"/>
    <lineage>
        <taxon>Bacteria</taxon>
        <taxon>Bacillati</taxon>
        <taxon>Bacillota</taxon>
        <taxon>Clostridia</taxon>
        <taxon>Eubacteriales</taxon>
        <taxon>Bianqueaceae</taxon>
        <taxon>Bianquea</taxon>
    </lineage>
</organism>
<dbReference type="NCBIfam" id="TIGR01855">
    <property type="entry name" value="IMP_synth_hisH"/>
    <property type="match status" value="1"/>
</dbReference>
<evidence type="ECO:0000313" key="13">
    <source>
        <dbReference type="EMBL" id="MBC8542056.1"/>
    </source>
</evidence>
<dbReference type="GO" id="GO:0004359">
    <property type="term" value="F:glutaminase activity"/>
    <property type="evidence" value="ECO:0007669"/>
    <property type="project" value="UniProtKB-EC"/>
</dbReference>
<protein>
    <recommendedName>
        <fullName evidence="10">Imidazole glycerol phosphate synthase subunit HisH</fullName>
        <ecNumber evidence="10">4.3.2.10</ecNumber>
    </recommendedName>
    <alternativeName>
        <fullName evidence="10">IGP synthase glutaminase subunit</fullName>
        <ecNumber evidence="10">3.5.1.2</ecNumber>
    </alternativeName>
    <alternativeName>
        <fullName evidence="10">IGP synthase subunit HisH</fullName>
    </alternativeName>
    <alternativeName>
        <fullName evidence="10">ImGP synthase subunit HisH</fullName>
        <shortName evidence="10">IGPS subunit HisH</shortName>
    </alternativeName>
</protein>
<evidence type="ECO:0000259" key="12">
    <source>
        <dbReference type="Pfam" id="PF00117"/>
    </source>
</evidence>
<comment type="catalytic activity">
    <reaction evidence="8 10">
        <text>5-[(5-phospho-1-deoxy-D-ribulos-1-ylimino)methylamino]-1-(5-phospho-beta-D-ribosyl)imidazole-4-carboxamide + L-glutamine = D-erythro-1-(imidazol-4-yl)glycerol 3-phosphate + 5-amino-1-(5-phospho-beta-D-ribosyl)imidazole-4-carboxamide + L-glutamate + H(+)</text>
        <dbReference type="Rhea" id="RHEA:24793"/>
        <dbReference type="ChEBI" id="CHEBI:15378"/>
        <dbReference type="ChEBI" id="CHEBI:29985"/>
        <dbReference type="ChEBI" id="CHEBI:58278"/>
        <dbReference type="ChEBI" id="CHEBI:58359"/>
        <dbReference type="ChEBI" id="CHEBI:58475"/>
        <dbReference type="ChEBI" id="CHEBI:58525"/>
        <dbReference type="EC" id="4.3.2.10"/>
    </reaction>
</comment>
<reference evidence="13" key="1">
    <citation type="submission" date="2020-08" db="EMBL/GenBank/DDBJ databases">
        <title>Genome public.</title>
        <authorList>
            <person name="Liu C."/>
            <person name="Sun Q."/>
        </authorList>
    </citation>
    <scope>NUCLEOTIDE SEQUENCE</scope>
    <source>
        <strain evidence="13">NSJ-32</strain>
    </source>
</reference>
<dbReference type="Pfam" id="PF00117">
    <property type="entry name" value="GATase"/>
    <property type="match status" value="1"/>
</dbReference>
<dbReference type="PANTHER" id="PTHR42701">
    <property type="entry name" value="IMIDAZOLE GLYCEROL PHOSPHATE SYNTHASE SUBUNIT HISH"/>
    <property type="match status" value="1"/>
</dbReference>
<dbReference type="PROSITE" id="PS51273">
    <property type="entry name" value="GATASE_TYPE_1"/>
    <property type="match status" value="1"/>
</dbReference>
<evidence type="ECO:0000256" key="6">
    <source>
        <dbReference type="ARBA" id="ARBA00023102"/>
    </source>
</evidence>
<keyword evidence="3 10" id="KW-0028">Amino-acid biosynthesis</keyword>
<dbReference type="Gene3D" id="3.40.50.880">
    <property type="match status" value="1"/>
</dbReference>
<comment type="subunit">
    <text evidence="2 10">Heterodimer of HisH and HisF.</text>
</comment>
<accession>A0A926DPC9</accession>
<evidence type="ECO:0000256" key="10">
    <source>
        <dbReference type="HAMAP-Rule" id="MF_00278"/>
    </source>
</evidence>
<comment type="subcellular location">
    <subcellularLocation>
        <location evidence="10">Cytoplasm</location>
    </subcellularLocation>
</comment>
<keyword evidence="4 10" id="KW-0378">Hydrolase</keyword>
<dbReference type="InterPro" id="IPR017926">
    <property type="entry name" value="GATASE"/>
</dbReference>
<dbReference type="InterPro" id="IPR010139">
    <property type="entry name" value="Imidazole-glycPsynth_HisH"/>
</dbReference>
<proteinExistence type="inferred from homology"/>
<dbReference type="PIRSF" id="PIRSF000495">
    <property type="entry name" value="Amidotransf_hisH"/>
    <property type="match status" value="1"/>
</dbReference>
<dbReference type="GO" id="GO:0016829">
    <property type="term" value="F:lyase activity"/>
    <property type="evidence" value="ECO:0007669"/>
    <property type="project" value="UniProtKB-KW"/>
</dbReference>
<comment type="catalytic activity">
    <reaction evidence="9 10">
        <text>L-glutamine + H2O = L-glutamate + NH4(+)</text>
        <dbReference type="Rhea" id="RHEA:15889"/>
        <dbReference type="ChEBI" id="CHEBI:15377"/>
        <dbReference type="ChEBI" id="CHEBI:28938"/>
        <dbReference type="ChEBI" id="CHEBI:29985"/>
        <dbReference type="ChEBI" id="CHEBI:58359"/>
        <dbReference type="EC" id="3.5.1.2"/>
    </reaction>
</comment>
<dbReference type="GO" id="GO:0000107">
    <property type="term" value="F:imidazoleglycerol-phosphate synthase activity"/>
    <property type="evidence" value="ECO:0007669"/>
    <property type="project" value="UniProtKB-UniRule"/>
</dbReference>
<feature type="domain" description="Glutamine amidotransferase" evidence="12">
    <location>
        <begin position="4"/>
        <end position="197"/>
    </location>
</feature>
<evidence type="ECO:0000256" key="1">
    <source>
        <dbReference type="ARBA" id="ARBA00005091"/>
    </source>
</evidence>
<dbReference type="EC" id="3.5.1.2" evidence="10"/>
<dbReference type="GO" id="GO:0005737">
    <property type="term" value="C:cytoplasm"/>
    <property type="evidence" value="ECO:0007669"/>
    <property type="project" value="UniProtKB-SubCell"/>
</dbReference>
<dbReference type="SUPFAM" id="SSF52317">
    <property type="entry name" value="Class I glutamine amidotransferase-like"/>
    <property type="match status" value="1"/>
</dbReference>
<dbReference type="GO" id="GO:0000105">
    <property type="term" value="P:L-histidine biosynthetic process"/>
    <property type="evidence" value="ECO:0007669"/>
    <property type="project" value="UniProtKB-UniRule"/>
</dbReference>
<dbReference type="AlphaFoldDB" id="A0A926DPC9"/>
<dbReference type="PANTHER" id="PTHR42701:SF1">
    <property type="entry name" value="IMIDAZOLE GLYCEROL PHOSPHATE SYNTHASE SUBUNIT HISH"/>
    <property type="match status" value="1"/>
</dbReference>
<comment type="pathway">
    <text evidence="1 10">Amino-acid biosynthesis; L-histidine biosynthesis; L-histidine from 5-phospho-alpha-D-ribose 1-diphosphate: step 5/9.</text>
</comment>
<comment type="function">
    <text evidence="10">IGPS catalyzes the conversion of PRFAR and glutamine to IGP, AICAR and glutamate. The HisH subunit catalyzes the hydrolysis of glutamine to glutamate and ammonia as part of the synthesis of IGP and AICAR. The resulting ammonia molecule is channeled to the active site of HisF.</text>
</comment>
<evidence type="ECO:0000256" key="9">
    <source>
        <dbReference type="ARBA" id="ARBA00049534"/>
    </source>
</evidence>
<feature type="active site" evidence="10 11">
    <location>
        <position position="183"/>
    </location>
</feature>
<dbReference type="CDD" id="cd01748">
    <property type="entry name" value="GATase1_IGP_Synthase"/>
    <property type="match status" value="1"/>
</dbReference>
<dbReference type="Proteomes" id="UP000657006">
    <property type="component" value="Unassembled WGS sequence"/>
</dbReference>
<sequence length="207" mass="22749">MIAVVDYRAGNGPSVLNALETIQASCKMAKSAEDFDGATAIILPGVGSADATIASLKEQGLLEAIEEKVLRDKIPFLGICVGLQILFDHSEEGDTPCLGWLKGQVKRFPETVRVPQIGWNRVQYRKPHPLTQGLGDGDYFYFVNSYYVIPEEDDVILGTTEYGQPFCSFVAKGNIMASQFHMEKSGEGGLRLLRNFVRIAEEGIELC</sequence>
<keyword evidence="7 10" id="KW-0456">Lyase</keyword>
<evidence type="ECO:0000313" key="14">
    <source>
        <dbReference type="Proteomes" id="UP000657006"/>
    </source>
</evidence>
<dbReference type="EC" id="4.3.2.10" evidence="10"/>
<evidence type="ECO:0000256" key="7">
    <source>
        <dbReference type="ARBA" id="ARBA00023239"/>
    </source>
</evidence>
<gene>
    <name evidence="10 13" type="primary">hisH</name>
    <name evidence="13" type="ORF">H8730_00630</name>
</gene>